<gene>
    <name evidence="2" type="ORF">ACFOZ1_05775</name>
</gene>
<evidence type="ECO:0000313" key="2">
    <source>
        <dbReference type="EMBL" id="MFC4387317.1"/>
    </source>
</evidence>
<comment type="similarity">
    <text evidence="1">Belongs to the UPF0749 family.</text>
</comment>
<name>A0ABV8VS81_9BACI</name>
<evidence type="ECO:0000313" key="3">
    <source>
        <dbReference type="Proteomes" id="UP001595880"/>
    </source>
</evidence>
<dbReference type="PANTHER" id="PTHR37313:SF2">
    <property type="entry name" value="UPF0749 PROTEIN YLXX"/>
    <property type="match status" value="1"/>
</dbReference>
<dbReference type="Proteomes" id="UP001595880">
    <property type="component" value="Unassembled WGS sequence"/>
</dbReference>
<reference evidence="3" key="1">
    <citation type="journal article" date="2019" name="Int. J. Syst. Evol. Microbiol.">
        <title>The Global Catalogue of Microorganisms (GCM) 10K type strain sequencing project: providing services to taxonomists for standard genome sequencing and annotation.</title>
        <authorList>
            <consortium name="The Broad Institute Genomics Platform"/>
            <consortium name="The Broad Institute Genome Sequencing Center for Infectious Disease"/>
            <person name="Wu L."/>
            <person name="Ma J."/>
        </authorList>
    </citation>
    <scope>NUCLEOTIDE SEQUENCE [LARGE SCALE GENOMIC DNA]</scope>
    <source>
        <strain evidence="3">KACC 14058</strain>
    </source>
</reference>
<sequence length="242" mass="27756">MQKISRKALLSVSFICFLIGFMIAVLFEAESSQKTQDSRDLWEIRSAIAEQQQQQQHLYDEITIHEELLSNYEEKSEHIQIETLNDSIKLLEEQAGLIEKKGNGVIITFQPIFLEDQPYQIYPKINADLLHIVVNQLNQFGATDIVIDQERLINISPIRNVNDKVYVNNSPISDLPLEIKVLTNNVDSLINHMEVSEVIDYLAMENIKLTFEKASDLYLQPYEGTIDMSGIEISEQAEEDVN</sequence>
<evidence type="ECO:0000256" key="1">
    <source>
        <dbReference type="ARBA" id="ARBA00009108"/>
    </source>
</evidence>
<accession>A0ABV8VS81</accession>
<dbReference type="Gene3D" id="3.30.70.1880">
    <property type="entry name" value="Protein of unknown function DUF881"/>
    <property type="match status" value="1"/>
</dbReference>
<dbReference type="RefSeq" id="WP_390196979.1">
    <property type="nucleotide sequence ID" value="NZ_JBHSDV010000001.1"/>
</dbReference>
<keyword evidence="3" id="KW-1185">Reference proteome</keyword>
<dbReference type="InterPro" id="IPR010273">
    <property type="entry name" value="DUF881"/>
</dbReference>
<organism evidence="2 3">
    <name type="scientific">Gracilibacillus marinus</name>
    <dbReference type="NCBI Taxonomy" id="630535"/>
    <lineage>
        <taxon>Bacteria</taxon>
        <taxon>Bacillati</taxon>
        <taxon>Bacillota</taxon>
        <taxon>Bacilli</taxon>
        <taxon>Bacillales</taxon>
        <taxon>Bacillaceae</taxon>
        <taxon>Gracilibacillus</taxon>
    </lineage>
</organism>
<comment type="caution">
    <text evidence="2">The sequence shown here is derived from an EMBL/GenBank/DDBJ whole genome shotgun (WGS) entry which is preliminary data.</text>
</comment>
<dbReference type="PANTHER" id="PTHR37313">
    <property type="entry name" value="UPF0749 PROTEIN RV1825"/>
    <property type="match status" value="1"/>
</dbReference>
<dbReference type="Pfam" id="PF05949">
    <property type="entry name" value="DUF881"/>
    <property type="match status" value="1"/>
</dbReference>
<dbReference type="EMBL" id="JBHSDV010000001">
    <property type="protein sequence ID" value="MFC4387317.1"/>
    <property type="molecule type" value="Genomic_DNA"/>
</dbReference>
<protein>
    <submittedName>
        <fullName evidence="2">DUF881 domain-containing protein</fullName>
    </submittedName>
</protein>
<proteinExistence type="inferred from homology"/>